<proteinExistence type="inferred from homology"/>
<dbReference type="SUPFAM" id="SSF47216">
    <property type="entry name" value="Proteasome activator"/>
    <property type="match status" value="1"/>
</dbReference>
<dbReference type="GO" id="GO:0061136">
    <property type="term" value="P:regulation of proteasomal protein catabolic process"/>
    <property type="evidence" value="ECO:0007669"/>
    <property type="project" value="TreeGrafter"/>
</dbReference>
<dbReference type="PANTHER" id="PTHR10660:SF2">
    <property type="entry name" value="LD45860P"/>
    <property type="match status" value="1"/>
</dbReference>
<comment type="caution">
    <text evidence="5">The sequence shown here is derived from an EMBL/GenBank/DDBJ whole genome shotgun (WGS) entry which is preliminary data.</text>
</comment>
<organism evidence="5 6">
    <name type="scientific">Operophtera brumata</name>
    <name type="common">Winter moth</name>
    <name type="synonym">Phalaena brumata</name>
    <dbReference type="NCBI Taxonomy" id="104452"/>
    <lineage>
        <taxon>Eukaryota</taxon>
        <taxon>Metazoa</taxon>
        <taxon>Ecdysozoa</taxon>
        <taxon>Arthropoda</taxon>
        <taxon>Hexapoda</taxon>
        <taxon>Insecta</taxon>
        <taxon>Pterygota</taxon>
        <taxon>Neoptera</taxon>
        <taxon>Endopterygota</taxon>
        <taxon>Lepidoptera</taxon>
        <taxon>Glossata</taxon>
        <taxon>Ditrysia</taxon>
        <taxon>Geometroidea</taxon>
        <taxon>Geometridae</taxon>
        <taxon>Larentiinae</taxon>
        <taxon>Operophtera</taxon>
    </lineage>
</organism>
<evidence type="ECO:0000259" key="4">
    <source>
        <dbReference type="Pfam" id="PF02252"/>
    </source>
</evidence>
<dbReference type="AlphaFoldDB" id="A0A0L7LP70"/>
<gene>
    <name evidence="5" type="ORF">OBRU01_04259</name>
</gene>
<dbReference type="EMBL" id="JTDY01000407">
    <property type="protein sequence ID" value="KOB77338.1"/>
    <property type="molecule type" value="Genomic_DNA"/>
</dbReference>
<keyword evidence="6" id="KW-1185">Reference proteome</keyword>
<dbReference type="STRING" id="104452.A0A0L7LP70"/>
<comment type="function">
    <text evidence="3">Implicated in immunoproteasome assembly and required for efficient antigen processing. The PA28 activator complex enhances the generation of class I binding peptides by altering the cleavage pattern of the proteasome.</text>
</comment>
<evidence type="ECO:0000256" key="3">
    <source>
        <dbReference type="ARBA" id="ARBA00037467"/>
    </source>
</evidence>
<dbReference type="InterPro" id="IPR003186">
    <property type="entry name" value="PA28_C"/>
</dbReference>
<evidence type="ECO:0000256" key="2">
    <source>
        <dbReference type="ARBA" id="ARBA00022942"/>
    </source>
</evidence>
<keyword evidence="2 5" id="KW-0647">Proteasome</keyword>
<dbReference type="Proteomes" id="UP000037510">
    <property type="component" value="Unassembled WGS sequence"/>
</dbReference>
<comment type="similarity">
    <text evidence="1">Belongs to the PA28 family.</text>
</comment>
<dbReference type="GO" id="GO:2000045">
    <property type="term" value="P:regulation of G1/S transition of mitotic cell cycle"/>
    <property type="evidence" value="ECO:0007669"/>
    <property type="project" value="TreeGrafter"/>
</dbReference>
<dbReference type="GO" id="GO:0005654">
    <property type="term" value="C:nucleoplasm"/>
    <property type="evidence" value="ECO:0007669"/>
    <property type="project" value="TreeGrafter"/>
</dbReference>
<dbReference type="Pfam" id="PF02252">
    <property type="entry name" value="PA28_C"/>
    <property type="match status" value="1"/>
</dbReference>
<dbReference type="PANTHER" id="PTHR10660">
    <property type="entry name" value="PROTEASOME REGULATOR PA28"/>
    <property type="match status" value="1"/>
</dbReference>
<evidence type="ECO:0000313" key="5">
    <source>
        <dbReference type="EMBL" id="KOB77338.1"/>
    </source>
</evidence>
<dbReference type="GO" id="GO:0008537">
    <property type="term" value="C:proteasome activator complex"/>
    <property type="evidence" value="ECO:0007669"/>
    <property type="project" value="InterPro"/>
</dbReference>
<evidence type="ECO:0000256" key="1">
    <source>
        <dbReference type="ARBA" id="ARBA00005883"/>
    </source>
</evidence>
<feature type="domain" description="Proteasome activator PA28 C-terminal" evidence="4">
    <location>
        <begin position="1"/>
        <end position="113"/>
    </location>
</feature>
<evidence type="ECO:0000313" key="6">
    <source>
        <dbReference type="Proteomes" id="UP000037510"/>
    </source>
</evidence>
<dbReference type="InterPro" id="IPR009077">
    <property type="entry name" value="Proteasome_activ_PA28"/>
</dbReference>
<dbReference type="InterPro" id="IPR036252">
    <property type="entry name" value="Proteasome_activ_sf"/>
</dbReference>
<dbReference type="GO" id="GO:0061133">
    <property type="term" value="F:endopeptidase activator activity"/>
    <property type="evidence" value="ECO:0007669"/>
    <property type="project" value="TreeGrafter"/>
</dbReference>
<dbReference type="Gene3D" id="1.20.120.180">
    <property type="entry name" value="Proteasome activator pa28, C-terminal domain"/>
    <property type="match status" value="1"/>
</dbReference>
<reference evidence="5 6" key="1">
    <citation type="journal article" date="2015" name="Genome Biol. Evol.">
        <title>The genome of winter moth (Operophtera brumata) provides a genomic perspective on sexual dimorphism and phenology.</title>
        <authorList>
            <person name="Derks M.F."/>
            <person name="Smit S."/>
            <person name="Salis L."/>
            <person name="Schijlen E."/>
            <person name="Bossers A."/>
            <person name="Mateman C."/>
            <person name="Pijl A.S."/>
            <person name="de Ridder D."/>
            <person name="Groenen M.A."/>
            <person name="Visser M.E."/>
            <person name="Megens H.J."/>
        </authorList>
    </citation>
    <scope>NUCLEOTIDE SEQUENCE [LARGE SCALE GENOMIC DNA]</scope>
    <source>
        <strain evidence="5">WM2013NL</strain>
        <tissue evidence="5">Head and thorax</tissue>
    </source>
</reference>
<name>A0A0L7LP70_OPEBR</name>
<dbReference type="GO" id="GO:0005737">
    <property type="term" value="C:cytoplasm"/>
    <property type="evidence" value="ECO:0007669"/>
    <property type="project" value="TreeGrafter"/>
</dbReference>
<sequence>MWVSFMIPKFEDGNNFGVSIHEHTLAQIRLVELDTRAFFDEITVYFMARADAVSKVAMFPHIEDYRRVVRELDEKAYREMRLIITELRDRCCALHAHVIENLEKIKMPRSVNASASLY</sequence>
<accession>A0A0L7LP70</accession>
<dbReference type="InterPro" id="IPR036997">
    <property type="entry name" value="PA28_C_sf"/>
</dbReference>
<protein>
    <submittedName>
        <fullName evidence="5">Proteasome activator complex subunit 3</fullName>
    </submittedName>
</protein>
<dbReference type="FunFam" id="1.20.120.180:FF:000002">
    <property type="entry name" value="Proteasome activator complex subunit 1"/>
    <property type="match status" value="1"/>
</dbReference>